<evidence type="ECO:0000313" key="12">
    <source>
        <dbReference type="EMBL" id="POP54342.1"/>
    </source>
</evidence>
<gene>
    <name evidence="13" type="primary">zapA</name>
    <name evidence="12" type="ORF">C0068_03515</name>
    <name evidence="13" type="ORF">D0911_11080</name>
</gene>
<evidence type="ECO:0000256" key="10">
    <source>
        <dbReference type="ARBA" id="ARBA00026068"/>
    </source>
</evidence>
<dbReference type="Gene3D" id="1.20.5.50">
    <property type="match status" value="1"/>
</dbReference>
<evidence type="ECO:0000256" key="7">
    <source>
        <dbReference type="ARBA" id="ARBA00023210"/>
    </source>
</evidence>
<dbReference type="AlphaFoldDB" id="A0A2S4HK21"/>
<evidence type="ECO:0000256" key="3">
    <source>
        <dbReference type="ARBA" id="ARBA00015195"/>
    </source>
</evidence>
<dbReference type="SUPFAM" id="SSF102829">
    <property type="entry name" value="Cell division protein ZapA-like"/>
    <property type="match status" value="1"/>
</dbReference>
<dbReference type="Pfam" id="PF05164">
    <property type="entry name" value="ZapA"/>
    <property type="match status" value="1"/>
</dbReference>
<comment type="similarity">
    <text evidence="2">Belongs to the ZapA family. Type 1 subfamily.</text>
</comment>
<dbReference type="GO" id="GO:0000917">
    <property type="term" value="P:division septum assembly"/>
    <property type="evidence" value="ECO:0007669"/>
    <property type="project" value="UniProtKB-KW"/>
</dbReference>
<evidence type="ECO:0000256" key="1">
    <source>
        <dbReference type="ARBA" id="ARBA00004496"/>
    </source>
</evidence>
<reference evidence="12" key="1">
    <citation type="submission" date="2018-01" db="EMBL/GenBank/DDBJ databases">
        <authorList>
            <person name="Yu X.-D."/>
        </authorList>
    </citation>
    <scope>NUCLEOTIDE SEQUENCE</scope>
    <source>
        <strain evidence="12">ZX-21</strain>
    </source>
</reference>
<evidence type="ECO:0000256" key="11">
    <source>
        <dbReference type="ARBA" id="ARBA00033158"/>
    </source>
</evidence>
<dbReference type="Proteomes" id="UP000274695">
    <property type="component" value="Unassembled WGS sequence"/>
</dbReference>
<dbReference type="OrthoDB" id="5772359at2"/>
<dbReference type="GO" id="GO:0032153">
    <property type="term" value="C:cell division site"/>
    <property type="evidence" value="ECO:0007669"/>
    <property type="project" value="TreeGrafter"/>
</dbReference>
<dbReference type="GO" id="GO:0005829">
    <property type="term" value="C:cytosol"/>
    <property type="evidence" value="ECO:0007669"/>
    <property type="project" value="TreeGrafter"/>
</dbReference>
<dbReference type="Gene3D" id="3.30.160.880">
    <property type="entry name" value="Cell division protein ZapA protomer, N-terminal domain"/>
    <property type="match status" value="1"/>
</dbReference>
<keyword evidence="6" id="KW-0175">Coiled coil</keyword>
<keyword evidence="15" id="KW-1185">Reference proteome</keyword>
<dbReference type="Proteomes" id="UP000237222">
    <property type="component" value="Unassembled WGS sequence"/>
</dbReference>
<comment type="function">
    <text evidence="9">Activator of cell division through the inhibition of FtsZ GTPase activity, therefore promoting FtsZ assembly into bundles of protofilaments necessary for the formation of the division Z ring. It is recruited early at mid-cell but it is not essential for cell division.</text>
</comment>
<dbReference type="GO" id="GO:0043093">
    <property type="term" value="P:FtsZ-dependent cytokinesis"/>
    <property type="evidence" value="ECO:0007669"/>
    <property type="project" value="TreeGrafter"/>
</dbReference>
<dbReference type="EMBL" id="RHGB01000011">
    <property type="protein sequence ID" value="RNL61819.1"/>
    <property type="molecule type" value="Genomic_DNA"/>
</dbReference>
<evidence type="ECO:0000313" key="13">
    <source>
        <dbReference type="EMBL" id="RNL61819.1"/>
    </source>
</evidence>
<comment type="subunit">
    <text evidence="10">Homodimer. Interacts with FtsZ.</text>
</comment>
<dbReference type="RefSeq" id="WP_103683104.1">
    <property type="nucleotide sequence ID" value="NZ_PQGG01000007.1"/>
</dbReference>
<dbReference type="EMBL" id="PQGG01000007">
    <property type="protein sequence ID" value="POP54342.1"/>
    <property type="molecule type" value="Genomic_DNA"/>
</dbReference>
<comment type="caution">
    <text evidence="12">The sequence shown here is derived from an EMBL/GenBank/DDBJ whole genome shotgun (WGS) entry which is preliminary data.</text>
</comment>
<dbReference type="PANTHER" id="PTHR34981:SF1">
    <property type="entry name" value="CELL DIVISION PROTEIN ZAPA"/>
    <property type="match status" value="1"/>
</dbReference>
<accession>A0A2S4HK21</accession>
<evidence type="ECO:0000256" key="8">
    <source>
        <dbReference type="ARBA" id="ARBA00023306"/>
    </source>
</evidence>
<evidence type="ECO:0000256" key="2">
    <source>
        <dbReference type="ARBA" id="ARBA00010074"/>
    </source>
</evidence>
<dbReference type="GO" id="GO:0030428">
    <property type="term" value="C:cell septum"/>
    <property type="evidence" value="ECO:0007669"/>
    <property type="project" value="TreeGrafter"/>
</dbReference>
<dbReference type="InterPro" id="IPR007838">
    <property type="entry name" value="Cell_div_ZapA-like"/>
</dbReference>
<dbReference type="GO" id="GO:0000921">
    <property type="term" value="P:septin ring assembly"/>
    <property type="evidence" value="ECO:0007669"/>
    <property type="project" value="TreeGrafter"/>
</dbReference>
<evidence type="ECO:0000256" key="4">
    <source>
        <dbReference type="ARBA" id="ARBA00022490"/>
    </source>
</evidence>
<dbReference type="PANTHER" id="PTHR34981">
    <property type="entry name" value="CELL DIVISION PROTEIN ZAPA"/>
    <property type="match status" value="1"/>
</dbReference>
<sequence>MSTNTVTLKILDKEYQVACPPEEQTALMQAGQFLDQKMRGIRTSGKVIGLERIAVMAALNISYEMLQAKQNATPTEAETQTVNRISDKVEQTLQRCRQLDIS</sequence>
<evidence type="ECO:0000313" key="15">
    <source>
        <dbReference type="Proteomes" id="UP000274695"/>
    </source>
</evidence>
<evidence type="ECO:0000256" key="6">
    <source>
        <dbReference type="ARBA" id="ARBA00023054"/>
    </source>
</evidence>
<evidence type="ECO:0000256" key="5">
    <source>
        <dbReference type="ARBA" id="ARBA00022618"/>
    </source>
</evidence>
<protein>
    <recommendedName>
        <fullName evidence="3">Cell division protein ZapA</fullName>
    </recommendedName>
    <alternativeName>
        <fullName evidence="11">Z ring-associated protein ZapA</fullName>
    </alternativeName>
</protein>
<comment type="subcellular location">
    <subcellularLocation>
        <location evidence="1">Cytoplasm</location>
    </subcellularLocation>
</comment>
<keyword evidence="8" id="KW-0131">Cell cycle</keyword>
<proteinExistence type="inferred from homology"/>
<reference evidence="13 15" key="2">
    <citation type="submission" date="2018-10" db="EMBL/GenBank/DDBJ databases">
        <title>Draft genome sequence of Zhongshania sp. DSW25-10.</title>
        <authorList>
            <person name="Oh J."/>
        </authorList>
    </citation>
    <scope>NUCLEOTIDE SEQUENCE [LARGE SCALE GENOMIC DNA]</scope>
    <source>
        <strain evidence="13 15">DSW25-10</strain>
    </source>
</reference>
<name>A0A2S4HK21_9GAMM</name>
<keyword evidence="7" id="KW-0717">Septation</keyword>
<organism evidence="12 14">
    <name type="scientific">Zhongshania marina</name>
    <dbReference type="NCBI Taxonomy" id="2304603"/>
    <lineage>
        <taxon>Bacteria</taxon>
        <taxon>Pseudomonadati</taxon>
        <taxon>Pseudomonadota</taxon>
        <taxon>Gammaproteobacteria</taxon>
        <taxon>Cellvibrionales</taxon>
        <taxon>Spongiibacteraceae</taxon>
        <taxon>Zhongshania</taxon>
    </lineage>
</organism>
<evidence type="ECO:0000256" key="9">
    <source>
        <dbReference type="ARBA" id="ARBA00024910"/>
    </source>
</evidence>
<keyword evidence="5 12" id="KW-0132">Cell division</keyword>
<evidence type="ECO:0000313" key="14">
    <source>
        <dbReference type="Proteomes" id="UP000237222"/>
    </source>
</evidence>
<dbReference type="InterPro" id="IPR042233">
    <property type="entry name" value="Cell_div_ZapA_N"/>
</dbReference>
<dbReference type="InterPro" id="IPR036192">
    <property type="entry name" value="Cell_div_ZapA-like_sf"/>
</dbReference>
<keyword evidence="4" id="KW-0963">Cytoplasm</keyword>